<dbReference type="EMBL" id="QDKG01000001">
    <property type="protein sequence ID" value="PVH26390.1"/>
    <property type="molecule type" value="Genomic_DNA"/>
</dbReference>
<proteinExistence type="predicted"/>
<keyword evidence="2" id="KW-0812">Transmembrane</keyword>
<evidence type="ECO:0000313" key="6">
    <source>
        <dbReference type="EMBL" id="PVH26390.1"/>
    </source>
</evidence>
<dbReference type="InterPro" id="IPR007452">
    <property type="entry name" value="TamB_C"/>
</dbReference>
<reference evidence="6 7" key="1">
    <citation type="submission" date="2018-04" db="EMBL/GenBank/DDBJ databases">
        <title>Sphingobacterium cortibacter sp. nov.</title>
        <authorList>
            <person name="Li Y."/>
        </authorList>
    </citation>
    <scope>NUCLEOTIDE SEQUENCE [LARGE SCALE GENOMIC DNA]</scope>
    <source>
        <strain evidence="6 7">2c-3</strain>
    </source>
</reference>
<dbReference type="Proteomes" id="UP000245627">
    <property type="component" value="Unassembled WGS sequence"/>
</dbReference>
<dbReference type="RefSeq" id="WP_133228321.1">
    <property type="nucleotide sequence ID" value="NZ_QDKG01000001.1"/>
</dbReference>
<dbReference type="InterPro" id="IPR008023">
    <property type="entry name" value="DUF748"/>
</dbReference>
<evidence type="ECO:0000313" key="7">
    <source>
        <dbReference type="Proteomes" id="UP000245627"/>
    </source>
</evidence>
<comment type="caution">
    <text evidence="6">The sequence shown here is derived from an EMBL/GenBank/DDBJ whole genome shotgun (WGS) entry which is preliminary data.</text>
</comment>
<evidence type="ECO:0000256" key="4">
    <source>
        <dbReference type="ARBA" id="ARBA00023136"/>
    </source>
</evidence>
<dbReference type="PANTHER" id="PTHR36985">
    <property type="entry name" value="TRANSLOCATION AND ASSEMBLY MODULE SUBUNIT TAMB"/>
    <property type="match status" value="1"/>
</dbReference>
<dbReference type="GO" id="GO:0009306">
    <property type="term" value="P:protein secretion"/>
    <property type="evidence" value="ECO:0007669"/>
    <property type="project" value="InterPro"/>
</dbReference>
<keyword evidence="4" id="KW-0472">Membrane</keyword>
<keyword evidence="7" id="KW-1185">Reference proteome</keyword>
<dbReference type="Pfam" id="PF05359">
    <property type="entry name" value="DUF748"/>
    <property type="match status" value="1"/>
</dbReference>
<dbReference type="PANTHER" id="PTHR36985:SF1">
    <property type="entry name" value="TRANSLOCATION AND ASSEMBLY MODULE SUBUNIT TAMB"/>
    <property type="match status" value="1"/>
</dbReference>
<sequence>MSVGIFALSLQFPSVQTYVAKKAARYLSKELNANVSLSAIYFKPFSALILHDFTLDDPAGNRIGASKRLFVGLSLSGLAQNKIDIQDIRLTEAYVNYTLYKDSSNFDFLIDYFAPKKKTGKKPKKNLEITLDRIELANCHFQFIDATKKHHEKGIDFSNMELTEFSGVFDNISLDTAARHADIKQLSFREKSGFHLQELSTSATLEAQAMIFEELKLVTNRSVLTNFLRFDYEKLGDFEDFLDKVKITASIENATVDSKDIEFFAPDMRFVQFRTAIKSASLDGTIAAMQARNVSLSTKRNTSLQGEFRVTGLPDIERTIFDFSKIFLQSQAEDIDELVRELSNDPKFALPDQLNKLGALAFQGSFKGLYDDFAVDGKFMTDIGEVQTRTSIAIGPELVYSGRVTSSSFDIGALTNSDLLGKSGMQLDFNGRNTDLAKLDITVDGSLQQFELQKYALQEMHFRASLQNQLLQLNGQVDDIEAALDYDAAIDFSQQVPNYKLTSHIDRLNLSALHLLQKDSVIVENTDIEADFAGNDINNLSGYLASQDINLQTLAGEFEIKDFRFESSGDQLNRQLRLQSNVLDADMTGTIDLNTIEAYFQSLAVQYAPAIGLDKRPFNDQNFDLKVAVKSFEPVSAFLDVPLQFDEGATLEANFSSDNYIGNFVFASPHVSYNNFKLTNLRIEERTDAKNFSLRLLADRFSISDSIFVNKVAIENILTNDSLNFAIHAAEDQAPDRLRLHGHIHFEHNKPAYIHFNESTIVLNNEPWEIQSDTEIRVSKGKLYFEKFRFAQNNENVEFNGILSNEEDDLRISFNRFGLKSLEAITNPLGVHLRGELNGEVTITSVLQSPRFRASITTTPIVYNTIPIGQLNFDANFNPSTKLVDVKINLLDALRRGFQLEGTYDLADTENALQLRGEIREIELVLFQPFLKDLVSDLDGKSSADIRIGGTFAAPKISGTAEIQQASFTVMYLNTPYHLAQQSLLVENNVVRFDNLRLFDAQRHEAAASGYLDLNQLSDPEIQVEARANNFHVLNTTYKENNLYYGTAYATGTFKFAGRTSNLNIDITASSNPNTVMTIPLDAAMTISDSDFIYMVEADDKKKKVQKNQYFFQGLTMNMDLKITPDAEVNLQTDIGSLRGTGDGEVLLKISSRGDFEMFGDYSVNSGKFHFVAQDFINKYFDIKQGGTIRWTGDPAQAQLDITALYQQRTSLGALYDAAGRERNEERVLAQADMIIRGTLTSPDITFDLSFPLTPYVKDELQAYFSDANNINQQALSLIVRRSFTATSTSNEFGREVNNTLLSAGTEFAFNQLNAIISQSLNVNFLDLNIRSFNDASASLRLFDDRLILTGGVSDRRNLQTTDLALFSARVATDAELTYRIRRDGSLMFRAYNRLNTRNILFTPTDDYINAVGLVYRKEFNTFHQFFKQLWTFKKKEDETIDLTVPRDTTATPVTSN</sequence>
<comment type="subcellular location">
    <subcellularLocation>
        <location evidence="1">Membrane</location>
        <topology evidence="1">Single-pass membrane protein</topology>
    </subcellularLocation>
</comment>
<feature type="domain" description="Translocation and assembly module TamB C-terminal" evidence="5">
    <location>
        <begin position="1000"/>
        <end position="1420"/>
    </location>
</feature>
<dbReference type="OrthoDB" id="680700at2"/>
<evidence type="ECO:0000256" key="2">
    <source>
        <dbReference type="ARBA" id="ARBA00022692"/>
    </source>
</evidence>
<organism evidence="6 7">
    <name type="scientific">Sphingobacterium corticibacter</name>
    <dbReference type="NCBI Taxonomy" id="2171749"/>
    <lineage>
        <taxon>Bacteria</taxon>
        <taxon>Pseudomonadati</taxon>
        <taxon>Bacteroidota</taxon>
        <taxon>Sphingobacteriia</taxon>
        <taxon>Sphingobacteriales</taxon>
        <taxon>Sphingobacteriaceae</taxon>
        <taxon>Sphingobacterium</taxon>
    </lineage>
</organism>
<evidence type="ECO:0000256" key="3">
    <source>
        <dbReference type="ARBA" id="ARBA00022989"/>
    </source>
</evidence>
<keyword evidence="3" id="KW-1133">Transmembrane helix</keyword>
<protein>
    <submittedName>
        <fullName evidence="6">DUF490 domain-containing protein</fullName>
    </submittedName>
</protein>
<evidence type="ECO:0000256" key="1">
    <source>
        <dbReference type="ARBA" id="ARBA00004167"/>
    </source>
</evidence>
<dbReference type="GO" id="GO:0005886">
    <property type="term" value="C:plasma membrane"/>
    <property type="evidence" value="ECO:0007669"/>
    <property type="project" value="InterPro"/>
</dbReference>
<dbReference type="Pfam" id="PF04357">
    <property type="entry name" value="TamB"/>
    <property type="match status" value="1"/>
</dbReference>
<evidence type="ECO:0000259" key="5">
    <source>
        <dbReference type="Pfam" id="PF04357"/>
    </source>
</evidence>
<name>A0A2T8HLX4_9SPHI</name>
<gene>
    <name evidence="6" type="ORF">DC487_01840</name>
</gene>
<accession>A0A2T8HLX4</accession>